<keyword evidence="3" id="KW-1185">Reference proteome</keyword>
<reference evidence="3" key="1">
    <citation type="journal article" date="2019" name="Int. J. Syst. Evol. Microbiol.">
        <title>The Global Catalogue of Microorganisms (GCM) 10K type strain sequencing project: providing services to taxonomists for standard genome sequencing and annotation.</title>
        <authorList>
            <consortium name="The Broad Institute Genomics Platform"/>
            <consortium name="The Broad Institute Genome Sequencing Center for Infectious Disease"/>
            <person name="Wu L."/>
            <person name="Ma J."/>
        </authorList>
    </citation>
    <scope>NUCLEOTIDE SEQUENCE [LARGE SCALE GENOMIC DNA]</scope>
    <source>
        <strain evidence="3">CECT 9128</strain>
    </source>
</reference>
<evidence type="ECO:0000313" key="2">
    <source>
        <dbReference type="EMBL" id="MFC4029745.1"/>
    </source>
</evidence>
<accession>A0ABV8HCT1</accession>
<dbReference type="SMART" id="SM00245">
    <property type="entry name" value="TSPc"/>
    <property type="match status" value="1"/>
</dbReference>
<dbReference type="Pfam" id="PF03572">
    <property type="entry name" value="Peptidase_S41"/>
    <property type="match status" value="1"/>
</dbReference>
<sequence length="324" mass="36541">MRSLYFVIVVLFLGIQSSVAQEKQIEKIISFTKKGSIYTDNVDWDSLTPKVKEAVDLNANTTYDQLAPAVGVLLDALDDSHSQLTHHDKRSGRAHPTDKFERLNDSTKSILRSGATLHITKLENIGYIRIPGSHNEDDAQIFMEALCGLDINSLSGLIIDLRINTGGNMWTMIAGLAPILENGILGYFEQDSYLSEWKLKKNKIYSGKNKMIRFKKLCSLEEPLKIAVLLGPITASSGEMTAIALKGKEYVKFFGERTAGYVTVNNQYNIEGELYYQLSSGYCLDRDKNEYRNYVEPDIEIIGGDAFNYLQKDQKVIKAMEWLR</sequence>
<dbReference type="Proteomes" id="UP001595793">
    <property type="component" value="Unassembled WGS sequence"/>
</dbReference>
<gene>
    <name evidence="2" type="ORF">ACFOS1_20175</name>
</gene>
<dbReference type="InterPro" id="IPR029045">
    <property type="entry name" value="ClpP/crotonase-like_dom_sf"/>
</dbReference>
<evidence type="ECO:0000259" key="1">
    <source>
        <dbReference type="SMART" id="SM00245"/>
    </source>
</evidence>
<feature type="domain" description="Tail specific protease" evidence="1">
    <location>
        <begin position="103"/>
        <end position="302"/>
    </location>
</feature>
<dbReference type="SUPFAM" id="SSF52096">
    <property type="entry name" value="ClpP/crotonase"/>
    <property type="match status" value="1"/>
</dbReference>
<dbReference type="EMBL" id="JBHSAS010000034">
    <property type="protein sequence ID" value="MFC4029745.1"/>
    <property type="molecule type" value="Genomic_DNA"/>
</dbReference>
<dbReference type="RefSeq" id="WP_290231946.1">
    <property type="nucleotide sequence ID" value="NZ_JAUFPZ010000002.1"/>
</dbReference>
<protein>
    <submittedName>
        <fullName evidence="2">S41 family peptidase</fullName>
    </submittedName>
</protein>
<comment type="caution">
    <text evidence="2">The sequence shown here is derived from an EMBL/GenBank/DDBJ whole genome shotgun (WGS) entry which is preliminary data.</text>
</comment>
<dbReference type="InterPro" id="IPR005151">
    <property type="entry name" value="Tail-specific_protease"/>
</dbReference>
<organism evidence="2 3">
    <name type="scientific">Zunongwangia endophytica</name>
    <dbReference type="NCBI Taxonomy" id="1808945"/>
    <lineage>
        <taxon>Bacteria</taxon>
        <taxon>Pseudomonadati</taxon>
        <taxon>Bacteroidota</taxon>
        <taxon>Flavobacteriia</taxon>
        <taxon>Flavobacteriales</taxon>
        <taxon>Flavobacteriaceae</taxon>
        <taxon>Zunongwangia</taxon>
    </lineage>
</organism>
<name>A0ABV8HCT1_9FLAO</name>
<proteinExistence type="predicted"/>
<evidence type="ECO:0000313" key="3">
    <source>
        <dbReference type="Proteomes" id="UP001595793"/>
    </source>
</evidence>
<dbReference type="Gene3D" id="3.90.226.10">
    <property type="entry name" value="2-enoyl-CoA Hydratase, Chain A, domain 1"/>
    <property type="match status" value="1"/>
</dbReference>